<comment type="caution">
    <text evidence="2">The sequence shown here is derived from an EMBL/GenBank/DDBJ whole genome shotgun (WGS) entry which is preliminary data.</text>
</comment>
<evidence type="ECO:0000259" key="1">
    <source>
        <dbReference type="Pfam" id="PF20409"/>
    </source>
</evidence>
<dbReference type="Gene3D" id="3.10.450.50">
    <property type="match status" value="1"/>
</dbReference>
<name>A0A931E724_9BACT</name>
<proteinExistence type="predicted"/>
<reference evidence="2" key="1">
    <citation type="submission" date="2020-11" db="EMBL/GenBank/DDBJ databases">
        <title>Bacterial whole genome sequence for Panacibacter sp. DH6.</title>
        <authorList>
            <person name="Le V."/>
            <person name="Ko S."/>
            <person name="Ahn C.-Y."/>
            <person name="Oh H.-M."/>
        </authorList>
    </citation>
    <scope>NUCLEOTIDE SEQUENCE</scope>
    <source>
        <strain evidence="2">DH6</strain>
    </source>
</reference>
<dbReference type="Proteomes" id="UP000628448">
    <property type="component" value="Unassembled WGS sequence"/>
</dbReference>
<dbReference type="Pfam" id="PF20409">
    <property type="entry name" value="SnoaL_5"/>
    <property type="match status" value="1"/>
</dbReference>
<feature type="domain" description="SnoaL-like" evidence="1">
    <location>
        <begin position="1"/>
        <end position="118"/>
    </location>
</feature>
<dbReference type="SUPFAM" id="SSF54427">
    <property type="entry name" value="NTF2-like"/>
    <property type="match status" value="1"/>
</dbReference>
<evidence type="ECO:0000313" key="2">
    <source>
        <dbReference type="EMBL" id="MBG9376626.1"/>
    </source>
</evidence>
<gene>
    <name evidence="2" type="ORF">I5907_10295</name>
</gene>
<dbReference type="InterPro" id="IPR032710">
    <property type="entry name" value="NTF2-like_dom_sf"/>
</dbReference>
<dbReference type="AlphaFoldDB" id="A0A931E724"/>
<dbReference type="EMBL" id="JADWYR010000001">
    <property type="protein sequence ID" value="MBG9376626.1"/>
    <property type="molecule type" value="Genomic_DNA"/>
</dbReference>
<accession>A0A931E724</accession>
<protein>
    <submittedName>
        <fullName evidence="2">Nuclear transport factor 2 family protein</fullName>
    </submittedName>
</protein>
<evidence type="ECO:0000313" key="3">
    <source>
        <dbReference type="Proteomes" id="UP000628448"/>
    </source>
</evidence>
<keyword evidence="3" id="KW-1185">Reference proteome</keyword>
<dbReference type="InterPro" id="IPR046860">
    <property type="entry name" value="SnoaL_5"/>
</dbReference>
<dbReference type="RefSeq" id="WP_196990629.1">
    <property type="nucleotide sequence ID" value="NZ_JADWYR010000001.1"/>
</dbReference>
<organism evidence="2 3">
    <name type="scientific">Panacibacter microcysteis</name>
    <dbReference type="NCBI Taxonomy" id="2793269"/>
    <lineage>
        <taxon>Bacteria</taxon>
        <taxon>Pseudomonadati</taxon>
        <taxon>Bacteroidota</taxon>
        <taxon>Chitinophagia</taxon>
        <taxon>Chitinophagales</taxon>
        <taxon>Chitinophagaceae</taxon>
        <taxon>Panacibacter</taxon>
    </lineage>
</organism>
<sequence>MTTQEIASRLVELCRKGDFETAQEELYAADAISVEPYATPEFKKETTGKEAIKEKGKIWASMVQEMKGIEVSEPLVAGNVFACTIRMHVVMKQGGEMDMTELCMYKVKDGKVISEEFFV</sequence>